<reference evidence="9 10" key="1">
    <citation type="journal article" date="2011" name="Stand. Genomic Sci.">
        <title>Complete genome sequence of the thermophilic sulfur-reducer Hippea maritima type strain (MH(2)).</title>
        <authorList>
            <person name="Huntemann M."/>
            <person name="Lu M."/>
            <person name="Nolan M."/>
            <person name="Lapidus A."/>
            <person name="Lucas S."/>
            <person name="Hammon N."/>
            <person name="Deshpande S."/>
            <person name="Cheng J.F."/>
            <person name="Tapia R."/>
            <person name="Han C."/>
            <person name="Goodwin L."/>
            <person name="Pitluck S."/>
            <person name="Liolios K."/>
            <person name="Pagani I."/>
            <person name="Ivanova N."/>
            <person name="Ovchinikova G."/>
            <person name="Pati A."/>
            <person name="Chen A."/>
            <person name="Palaniappan K."/>
            <person name="Land M."/>
            <person name="Hauser L."/>
            <person name="Jeffries C.D."/>
            <person name="Detter J.C."/>
            <person name="Brambilla E.M."/>
            <person name="Rohde M."/>
            <person name="Spring S."/>
            <person name="Goker M."/>
            <person name="Woyke T."/>
            <person name="Bristow J."/>
            <person name="Eisen J.A."/>
            <person name="Markowitz V."/>
            <person name="Hugenholtz P."/>
            <person name="Kyrpides N.C."/>
            <person name="Klenk H.P."/>
            <person name="Mavromatis K."/>
        </authorList>
    </citation>
    <scope>NUCLEOTIDE SEQUENCE [LARGE SCALE GENOMIC DNA]</scope>
    <source>
        <strain evidence="10">ATCC 700847 / DSM 10411 / MH2</strain>
    </source>
</reference>
<dbReference type="Pfam" id="PF22175">
    <property type="entry name" value="Ogg-HhH"/>
    <property type="match status" value="1"/>
</dbReference>
<dbReference type="STRING" id="760142.Hipma_0414"/>
<keyword evidence="2 7" id="KW-0378">Hydrolase</keyword>
<dbReference type="Gene3D" id="1.10.1670.10">
    <property type="entry name" value="Helix-hairpin-Helix base-excision DNA repair enzymes (C-terminal)"/>
    <property type="match status" value="1"/>
</dbReference>
<dbReference type="InterPro" id="IPR011257">
    <property type="entry name" value="DNA_glycosylase"/>
</dbReference>
<dbReference type="InterPro" id="IPR023170">
    <property type="entry name" value="HhH_base_excis_C"/>
</dbReference>
<proteinExistence type="inferred from homology"/>
<dbReference type="RefSeq" id="WP_013681427.1">
    <property type="nucleotide sequence ID" value="NC_015318.1"/>
</dbReference>
<name>F2LTY7_HIPMA</name>
<feature type="domain" description="HhH-GPD" evidence="8">
    <location>
        <begin position="43"/>
        <end position="206"/>
    </location>
</feature>
<organism evidence="9 10">
    <name type="scientific">Hippea maritima (strain ATCC 700847 / DSM 10411 / MH2)</name>
    <dbReference type="NCBI Taxonomy" id="760142"/>
    <lineage>
        <taxon>Bacteria</taxon>
        <taxon>Pseudomonadati</taxon>
        <taxon>Campylobacterota</taxon>
        <taxon>Desulfurellia</taxon>
        <taxon>Desulfurellales</taxon>
        <taxon>Hippeaceae</taxon>
        <taxon>Hippea</taxon>
    </lineage>
</organism>
<dbReference type="Proteomes" id="UP000008139">
    <property type="component" value="Chromosome"/>
</dbReference>
<keyword evidence="4 7" id="KW-0456">Lyase</keyword>
<dbReference type="GO" id="GO:0006284">
    <property type="term" value="P:base-excision repair"/>
    <property type="evidence" value="ECO:0007669"/>
    <property type="project" value="UniProtKB-UniRule"/>
</dbReference>
<dbReference type="NCBIfam" id="NF002305">
    <property type="entry name" value="PRK01229.1"/>
    <property type="match status" value="1"/>
</dbReference>
<comment type="catalytic activity">
    <reaction evidence="7">
        <text>2'-deoxyribonucleotide-(2'-deoxyribose 5'-phosphate)-2'-deoxyribonucleotide-DNA = a 3'-end 2'-deoxyribonucleotide-(2,3-dehydro-2,3-deoxyribose 5'-phosphate)-DNA + a 5'-end 5'-phospho-2'-deoxyribonucleoside-DNA + H(+)</text>
        <dbReference type="Rhea" id="RHEA:66592"/>
        <dbReference type="Rhea" id="RHEA-COMP:13180"/>
        <dbReference type="Rhea" id="RHEA-COMP:16897"/>
        <dbReference type="Rhea" id="RHEA-COMP:17067"/>
        <dbReference type="ChEBI" id="CHEBI:15378"/>
        <dbReference type="ChEBI" id="CHEBI:136412"/>
        <dbReference type="ChEBI" id="CHEBI:157695"/>
        <dbReference type="ChEBI" id="CHEBI:167181"/>
        <dbReference type="EC" id="4.2.99.18"/>
    </reaction>
</comment>
<evidence type="ECO:0000256" key="6">
    <source>
        <dbReference type="ARBA" id="ARBA00023295"/>
    </source>
</evidence>
<gene>
    <name evidence="7" type="primary">ogg</name>
    <name evidence="9" type="ordered locus">Hipma_0414</name>
</gene>
<dbReference type="EC" id="3.2.2.-" evidence="7"/>
<comment type="similarity">
    <text evidence="7">Belongs to the type-2 OGG1 family.</text>
</comment>
<accession>F2LTY7</accession>
<dbReference type="InParanoid" id="F2LTY7"/>
<evidence type="ECO:0000256" key="2">
    <source>
        <dbReference type="ARBA" id="ARBA00022801"/>
    </source>
</evidence>
<dbReference type="GO" id="GO:0016799">
    <property type="term" value="F:hydrolase activity, hydrolyzing N-glycosyl compounds"/>
    <property type="evidence" value="ECO:0007669"/>
    <property type="project" value="UniProtKB-UniRule"/>
</dbReference>
<keyword evidence="5 7" id="KW-0511">Multifunctional enzyme</keyword>
<evidence type="ECO:0000313" key="9">
    <source>
        <dbReference type="EMBL" id="AEA33386.1"/>
    </source>
</evidence>
<evidence type="ECO:0000256" key="4">
    <source>
        <dbReference type="ARBA" id="ARBA00023239"/>
    </source>
</evidence>
<feature type="active site" evidence="7">
    <location>
        <position position="132"/>
    </location>
</feature>
<keyword evidence="3 7" id="KW-0234">DNA repair</keyword>
<dbReference type="SMART" id="SM00478">
    <property type="entry name" value="ENDO3c"/>
    <property type="match status" value="1"/>
</dbReference>
<evidence type="ECO:0000259" key="8">
    <source>
        <dbReference type="SMART" id="SM00478"/>
    </source>
</evidence>
<dbReference type="HOGENOM" id="CLU_104937_0_0_7"/>
<sequence>MLKTIFEVHEKLKPQIEKKLLEFKMVWMDSDERILEELLFCLLTPQSKAEKAWQIIEDLEAEGKLLDCDEDELAERFRGVRFRVNKARYVKEALEKFVEKGKITLKSKLSKFSSQKEARKWLVDNVKGMGYKESSHFLRNIGKGEELSILDRHILRALLSVGLIDAIPKTITPDRYLVLEEKMRELSNRINIPLAHLDFVLWQIQTNRIFK</sequence>
<dbReference type="EMBL" id="CP002606">
    <property type="protein sequence ID" value="AEA33386.1"/>
    <property type="molecule type" value="Genomic_DNA"/>
</dbReference>
<dbReference type="Gene3D" id="1.10.340.30">
    <property type="entry name" value="Hypothetical protein, domain 2"/>
    <property type="match status" value="1"/>
</dbReference>
<keyword evidence="6 7" id="KW-0326">Glycosidase</keyword>
<feature type="site" description="Important for guanine/8-oxoguanine distinction" evidence="7">
    <location>
        <position position="211"/>
    </location>
</feature>
<keyword evidence="10" id="KW-1185">Reference proteome</keyword>
<dbReference type="EC" id="4.2.99.18" evidence="7"/>
<dbReference type="HAMAP" id="MF_00241">
    <property type="entry name" value="Ogg"/>
    <property type="match status" value="1"/>
</dbReference>
<evidence type="ECO:0000256" key="3">
    <source>
        <dbReference type="ARBA" id="ARBA00023204"/>
    </source>
</evidence>
<feature type="active site" evidence="7">
    <location>
        <position position="151"/>
    </location>
</feature>
<dbReference type="AlphaFoldDB" id="F2LTY7"/>
<reference evidence="10" key="2">
    <citation type="submission" date="2011-03" db="EMBL/GenBank/DDBJ databases">
        <title>The complete genome of Hippea maritima DSM 10411.</title>
        <authorList>
            <consortium name="US DOE Joint Genome Institute (JGI-PGF)"/>
            <person name="Lucas S."/>
            <person name="Copeland A."/>
            <person name="Lapidus A."/>
            <person name="Bruce D."/>
            <person name="Goodwin L."/>
            <person name="Pitluck S."/>
            <person name="Peters L."/>
            <person name="Kyrpides N."/>
            <person name="Mavromatis K."/>
            <person name="Pagani I."/>
            <person name="Ivanova N."/>
            <person name="Mikhailova N."/>
            <person name="Lu M."/>
            <person name="Detter J.C."/>
            <person name="Tapia R."/>
            <person name="Han C."/>
            <person name="Land M."/>
            <person name="Hauser L."/>
            <person name="Markowitz V."/>
            <person name="Cheng J.-F."/>
            <person name="Hugenholtz P."/>
            <person name="Woyke T."/>
            <person name="Wu D."/>
            <person name="Spring S."/>
            <person name="Schroeder M."/>
            <person name="Brambilla E."/>
            <person name="Klenk H.-P."/>
            <person name="Eisen J.A."/>
        </authorList>
    </citation>
    <scope>NUCLEOTIDE SEQUENCE [LARGE SCALE GENOMIC DNA]</scope>
    <source>
        <strain evidence="10">ATCC 700847 / DSM 10411 / MH2</strain>
    </source>
</reference>
<dbReference type="CDD" id="cd00056">
    <property type="entry name" value="ENDO3c"/>
    <property type="match status" value="1"/>
</dbReference>
<evidence type="ECO:0000256" key="1">
    <source>
        <dbReference type="ARBA" id="ARBA00022763"/>
    </source>
</evidence>
<evidence type="ECO:0000256" key="7">
    <source>
        <dbReference type="HAMAP-Rule" id="MF_00241"/>
    </source>
</evidence>
<evidence type="ECO:0000256" key="5">
    <source>
        <dbReference type="ARBA" id="ARBA00023268"/>
    </source>
</evidence>
<dbReference type="InterPro" id="IPR012092">
    <property type="entry name" value="DNA_glyclase/AP_lyase_Ogg"/>
</dbReference>
<evidence type="ECO:0000313" key="10">
    <source>
        <dbReference type="Proteomes" id="UP000008139"/>
    </source>
</evidence>
<dbReference type="eggNOG" id="COG1059">
    <property type="taxonomic scope" value="Bacteria"/>
</dbReference>
<dbReference type="InterPro" id="IPR003265">
    <property type="entry name" value="HhH-GPD_domain"/>
</dbReference>
<keyword evidence="1 7" id="KW-0227">DNA damage</keyword>
<protein>
    <recommendedName>
        <fullName evidence="7">8-oxoguanine DNA glycosylase/AP lyase</fullName>
    </recommendedName>
    <domain>
        <recommendedName>
            <fullName evidence="7">8-oxoguanine DNA glycosylase</fullName>
            <shortName evidence="7">8-oxoG DNA glycosylase</shortName>
            <ecNumber evidence="7">3.2.2.-</ecNumber>
        </recommendedName>
    </domain>
    <domain>
        <recommendedName>
            <fullName evidence="7">DNA-(apurinic or apyrimidinic site) lyase</fullName>
            <shortName evidence="7">AP lyase</shortName>
            <ecNumber evidence="7">4.2.99.18</ecNumber>
        </recommendedName>
    </domain>
</protein>
<dbReference type="PIRSF" id="PIRSF005954">
    <property type="entry name" value="Thrmst_ogg"/>
    <property type="match status" value="1"/>
</dbReference>
<comment type="function">
    <text evidence="7">Catalyzes the excision of an oxidatively damaged form of guanine (7,8-dihydro-8-oxoguanine = 8-oxoG) from DNA. Also cleaves the DNA backbone at apurinic/apyrimidinic sites (AP sites).</text>
</comment>
<dbReference type="GO" id="GO:0140078">
    <property type="term" value="F:class I DNA-(apurinic or apyrimidinic site) endonuclease activity"/>
    <property type="evidence" value="ECO:0007669"/>
    <property type="project" value="UniProtKB-EC"/>
</dbReference>
<dbReference type="OrthoDB" id="12078at2"/>
<dbReference type="KEGG" id="hmr:Hipma_0414"/>
<dbReference type="SUPFAM" id="SSF48150">
    <property type="entry name" value="DNA-glycosylase"/>
    <property type="match status" value="1"/>
</dbReference>